<dbReference type="InterPro" id="IPR036291">
    <property type="entry name" value="NAD(P)-bd_dom_sf"/>
</dbReference>
<dbReference type="Proteomes" id="UP001144396">
    <property type="component" value="Unassembled WGS sequence"/>
</dbReference>
<evidence type="ECO:0000259" key="1">
    <source>
        <dbReference type="Pfam" id="PF05368"/>
    </source>
</evidence>
<comment type="caution">
    <text evidence="2">The sequence shown here is derived from an EMBL/GenBank/DDBJ whole genome shotgun (WGS) entry which is preliminary data.</text>
</comment>
<dbReference type="Gene3D" id="3.90.25.10">
    <property type="entry name" value="UDP-galactose 4-epimerase, domain 1"/>
    <property type="match status" value="1"/>
</dbReference>
<sequence length="295" mass="31989">MILVTAAAGNQGRLLVPKLLRSGASVRGVVQSEASAAGLRALGVQDVVVGDLADPAVQRRAARGVDRIYHVGATLSPGERRMGIGLIDAARAEGVEHFVFSSVLHSIVTDLVQHEIKRDVEEHLLGSGLEFTILQPSNYMLPLKLRPVFAGGDFELSWALERRQSLVDLDDVTDVAVMALNDPARHAAATYELVAPGRWTAHELAAIIADVLDRPVRARRIDADTYAAAWLGDRDPASAAHELRVLRSISARYSASDFVGNANVLTWLLGREPTSFAAFVRREWSAYRESAARDA</sequence>
<dbReference type="RefSeq" id="WP_281883030.1">
    <property type="nucleotide sequence ID" value="NZ_BSDP01000001.1"/>
</dbReference>
<evidence type="ECO:0000313" key="2">
    <source>
        <dbReference type="EMBL" id="GLI26936.1"/>
    </source>
</evidence>
<dbReference type="InterPro" id="IPR008030">
    <property type="entry name" value="NmrA-like"/>
</dbReference>
<feature type="domain" description="NmrA-like" evidence="1">
    <location>
        <begin position="2"/>
        <end position="228"/>
    </location>
</feature>
<organism evidence="2 3">
    <name type="scientific">Agromyces rhizosphaerae</name>
    <dbReference type="NCBI Taxonomy" id="88374"/>
    <lineage>
        <taxon>Bacteria</taxon>
        <taxon>Bacillati</taxon>
        <taxon>Actinomycetota</taxon>
        <taxon>Actinomycetes</taxon>
        <taxon>Micrococcales</taxon>
        <taxon>Microbacteriaceae</taxon>
        <taxon>Agromyces</taxon>
    </lineage>
</organism>
<dbReference type="Pfam" id="PF05368">
    <property type="entry name" value="NmrA"/>
    <property type="match status" value="1"/>
</dbReference>
<accession>A0A9W6CQD7</accession>
<evidence type="ECO:0000313" key="3">
    <source>
        <dbReference type="Proteomes" id="UP001144396"/>
    </source>
</evidence>
<dbReference type="EMBL" id="BSDP01000001">
    <property type="protein sequence ID" value="GLI26936.1"/>
    <property type="molecule type" value="Genomic_DNA"/>
</dbReference>
<dbReference type="AlphaFoldDB" id="A0A9W6CQD7"/>
<dbReference type="PANTHER" id="PTHR43162">
    <property type="match status" value="1"/>
</dbReference>
<dbReference type="SUPFAM" id="SSF51735">
    <property type="entry name" value="NAD(P)-binding Rossmann-fold domains"/>
    <property type="match status" value="1"/>
</dbReference>
<gene>
    <name evidence="2" type="ORF">ARHIZOSPH14_11780</name>
</gene>
<dbReference type="InterPro" id="IPR051604">
    <property type="entry name" value="Ergot_Alk_Oxidoreductase"/>
</dbReference>
<name>A0A9W6CQD7_9MICO</name>
<dbReference type="Gene3D" id="3.40.50.720">
    <property type="entry name" value="NAD(P)-binding Rossmann-like Domain"/>
    <property type="match status" value="1"/>
</dbReference>
<proteinExistence type="predicted"/>
<protein>
    <submittedName>
        <fullName evidence="2">Epimerase</fullName>
    </submittedName>
</protein>
<keyword evidence="3" id="KW-1185">Reference proteome</keyword>
<reference evidence="2" key="1">
    <citation type="submission" date="2022-12" db="EMBL/GenBank/DDBJ databases">
        <title>Reference genome sequencing for broad-spectrum identification of bacterial and archaeal isolates by mass spectrometry.</title>
        <authorList>
            <person name="Sekiguchi Y."/>
            <person name="Tourlousse D.M."/>
        </authorList>
    </citation>
    <scope>NUCLEOTIDE SEQUENCE</scope>
    <source>
        <strain evidence="2">14</strain>
    </source>
</reference>
<dbReference type="PANTHER" id="PTHR43162:SF1">
    <property type="entry name" value="PRESTALK A DIFFERENTIATION PROTEIN A"/>
    <property type="match status" value="1"/>
</dbReference>